<feature type="domain" description="Predicted 3'-5' exonuclease PolB-like" evidence="1">
    <location>
        <begin position="69"/>
        <end position="233"/>
    </location>
</feature>
<reference evidence="2 3" key="2">
    <citation type="journal article" date="2011" name="Stand. Genomic Sci.">
        <title>Complete genome sequence of Paludibacter propionicigenes type strain (WB4).</title>
        <authorList>
            <person name="Gronow S."/>
            <person name="Munk C."/>
            <person name="Lapidus A."/>
            <person name="Nolan M."/>
            <person name="Lucas S."/>
            <person name="Hammon N."/>
            <person name="Deshpande S."/>
            <person name="Cheng J.F."/>
            <person name="Tapia R."/>
            <person name="Han C."/>
            <person name="Goodwin L."/>
            <person name="Pitluck S."/>
            <person name="Liolios K."/>
            <person name="Ivanova N."/>
            <person name="Mavromatis K."/>
            <person name="Mikhailova N."/>
            <person name="Pati A."/>
            <person name="Chen A."/>
            <person name="Palaniappan K."/>
            <person name="Land M."/>
            <person name="Hauser L."/>
            <person name="Chang Y.J."/>
            <person name="Jeffries C.D."/>
            <person name="Brambilla E."/>
            <person name="Rohde M."/>
            <person name="Goker M."/>
            <person name="Detter J.C."/>
            <person name="Woyke T."/>
            <person name="Bristow J."/>
            <person name="Eisen J.A."/>
            <person name="Markowitz V."/>
            <person name="Hugenholtz P."/>
            <person name="Kyrpides N.C."/>
            <person name="Klenk H.P."/>
        </authorList>
    </citation>
    <scope>NUCLEOTIDE SEQUENCE [LARGE SCALE GENOMIC DNA]</scope>
    <source>
        <strain evidence="3">DSM 17365 / JCM 13257 / WB4</strain>
    </source>
</reference>
<dbReference type="Proteomes" id="UP000008718">
    <property type="component" value="Chromosome"/>
</dbReference>
<dbReference type="SUPFAM" id="SSF53098">
    <property type="entry name" value="Ribonuclease H-like"/>
    <property type="match status" value="1"/>
</dbReference>
<dbReference type="GO" id="GO:0004527">
    <property type="term" value="F:exonuclease activity"/>
    <property type="evidence" value="ECO:0007669"/>
    <property type="project" value="UniProtKB-KW"/>
</dbReference>
<protein>
    <submittedName>
        <fullName evidence="2">3'-5' exonuclease, PolB</fullName>
    </submittedName>
</protein>
<keyword evidence="2" id="KW-0540">Nuclease</keyword>
<evidence type="ECO:0000259" key="1">
    <source>
        <dbReference type="Pfam" id="PF10108"/>
    </source>
</evidence>
<keyword evidence="2" id="KW-0269">Exonuclease</keyword>
<proteinExistence type="predicted"/>
<dbReference type="GO" id="GO:0003676">
    <property type="term" value="F:nucleic acid binding"/>
    <property type="evidence" value="ECO:0007669"/>
    <property type="project" value="InterPro"/>
</dbReference>
<dbReference type="EMBL" id="CP002345">
    <property type="protein sequence ID" value="ADQ79346.1"/>
    <property type="molecule type" value="Genomic_DNA"/>
</dbReference>
<dbReference type="KEGG" id="ppn:Palpr_1199"/>
<accession>E4T3Q2</accession>
<dbReference type="InterPro" id="IPR019288">
    <property type="entry name" value="3'-5'_exonuclease_PolB-like"/>
</dbReference>
<gene>
    <name evidence="2" type="ordered locus">Palpr_1199</name>
</gene>
<dbReference type="CDD" id="cd05782">
    <property type="entry name" value="DNA_polB_like1_exo"/>
    <property type="match status" value="1"/>
</dbReference>
<dbReference type="AlphaFoldDB" id="E4T3Q2"/>
<keyword evidence="3" id="KW-1185">Reference proteome</keyword>
<evidence type="ECO:0000313" key="3">
    <source>
        <dbReference type="Proteomes" id="UP000008718"/>
    </source>
</evidence>
<dbReference type="RefSeq" id="WP_013444715.1">
    <property type="nucleotide sequence ID" value="NC_014734.1"/>
</dbReference>
<dbReference type="InterPro" id="IPR012337">
    <property type="entry name" value="RNaseH-like_sf"/>
</dbReference>
<dbReference type="Gene3D" id="3.30.420.10">
    <property type="entry name" value="Ribonuclease H-like superfamily/Ribonuclease H"/>
    <property type="match status" value="1"/>
</dbReference>
<dbReference type="eggNOG" id="COG0417">
    <property type="taxonomic scope" value="Bacteria"/>
</dbReference>
<keyword evidence="2" id="KW-0378">Hydrolase</keyword>
<evidence type="ECO:0000313" key="2">
    <source>
        <dbReference type="EMBL" id="ADQ79346.1"/>
    </source>
</evidence>
<dbReference type="InterPro" id="IPR036397">
    <property type="entry name" value="RNaseH_sf"/>
</dbReference>
<dbReference type="Pfam" id="PF10108">
    <property type="entry name" value="DNA_pol_B_exo2"/>
    <property type="match status" value="1"/>
</dbReference>
<sequence>MMKNELQKIMFLDIETVPQTSDFSELPEDLAHLWEEKFNLIHKRMPEKYSEETTAAEGFNTSAGIYSEFGKIVCISVGFIFFQGETMHFRTKSFCGDDEKEILTGFTELIHKFCITKEHTLCGHNIKEFDIPYICRRMLINGLKLPSILNISGKKPWDITFIDTLELWKFGDYKNYTALKLLTAVFGIPTPKDDIDGSQVAGVYYKEKNVNRIAQYCQKDVVATAQVFLRLNGLELIDNQNIQFI</sequence>
<reference key="1">
    <citation type="submission" date="2010-11" db="EMBL/GenBank/DDBJ databases">
        <title>The complete genome of Paludibacter propionicigenes DSM 17365.</title>
        <authorList>
            <consortium name="US DOE Joint Genome Institute (JGI-PGF)"/>
            <person name="Lucas S."/>
            <person name="Copeland A."/>
            <person name="Lapidus A."/>
            <person name="Bruce D."/>
            <person name="Goodwin L."/>
            <person name="Pitluck S."/>
            <person name="Kyrpides N."/>
            <person name="Mavromatis K."/>
            <person name="Ivanova N."/>
            <person name="Munk A.C."/>
            <person name="Brettin T."/>
            <person name="Detter J.C."/>
            <person name="Han C."/>
            <person name="Tapia R."/>
            <person name="Land M."/>
            <person name="Hauser L."/>
            <person name="Markowitz V."/>
            <person name="Cheng J.-F."/>
            <person name="Hugenholtz P."/>
            <person name="Woyke T."/>
            <person name="Wu D."/>
            <person name="Gronow S."/>
            <person name="Wellnitz S."/>
            <person name="Brambilla E."/>
            <person name="Klenk H.-P."/>
            <person name="Eisen J.A."/>
        </authorList>
    </citation>
    <scope>NUCLEOTIDE SEQUENCE</scope>
    <source>
        <strain>WB4</strain>
    </source>
</reference>
<organism evidence="2 3">
    <name type="scientific">Paludibacter propionicigenes (strain DSM 17365 / JCM 13257 / WB4)</name>
    <dbReference type="NCBI Taxonomy" id="694427"/>
    <lineage>
        <taxon>Bacteria</taxon>
        <taxon>Pseudomonadati</taxon>
        <taxon>Bacteroidota</taxon>
        <taxon>Bacteroidia</taxon>
        <taxon>Bacteroidales</taxon>
        <taxon>Paludibacteraceae</taxon>
        <taxon>Paludibacter</taxon>
    </lineage>
</organism>
<dbReference type="STRING" id="694427.Palpr_1199"/>
<name>E4T3Q2_PALPW</name>
<dbReference type="HOGENOM" id="CLU_1188834_0_0_10"/>